<evidence type="ECO:0000256" key="7">
    <source>
        <dbReference type="ARBA" id="ARBA00022692"/>
    </source>
</evidence>
<evidence type="ECO:0000256" key="4">
    <source>
        <dbReference type="ARBA" id="ARBA00022448"/>
    </source>
</evidence>
<dbReference type="GO" id="GO:0032025">
    <property type="term" value="P:response to cobalt ion"/>
    <property type="evidence" value="ECO:0007669"/>
    <property type="project" value="TreeGrafter"/>
</dbReference>
<gene>
    <name evidence="15" type="ORF">SAMN05421748_103298</name>
</gene>
<feature type="transmembrane region" description="Helical" evidence="13">
    <location>
        <begin position="20"/>
        <end position="39"/>
    </location>
</feature>
<comment type="similarity">
    <text evidence="13">Belongs to the NiCoT transporter (TC 2.A.52) family.</text>
</comment>
<dbReference type="GO" id="GO:0015099">
    <property type="term" value="F:nickel cation transmembrane transporter activity"/>
    <property type="evidence" value="ECO:0007669"/>
    <property type="project" value="UniProtKB-UniRule"/>
</dbReference>
<evidence type="ECO:0000256" key="6">
    <source>
        <dbReference type="ARBA" id="ARBA00022596"/>
    </source>
</evidence>
<evidence type="ECO:0000256" key="13">
    <source>
        <dbReference type="RuleBase" id="RU362101"/>
    </source>
</evidence>
<accession>A0A285H2E0</accession>
<comment type="subcellular location">
    <subcellularLocation>
        <location evidence="2 13">Cell membrane</location>
        <topology evidence="2 13">Multi-pass membrane protein</topology>
    </subcellularLocation>
</comment>
<proteinExistence type="inferred from homology"/>
<keyword evidence="7 13" id="KW-0812">Transmembrane</keyword>
<keyword evidence="5" id="KW-1003">Cell membrane</keyword>
<evidence type="ECO:0000256" key="8">
    <source>
        <dbReference type="ARBA" id="ARBA00022989"/>
    </source>
</evidence>
<evidence type="ECO:0000256" key="9">
    <source>
        <dbReference type="ARBA" id="ARBA00023065"/>
    </source>
</evidence>
<keyword evidence="11 13" id="KW-0472">Membrane</keyword>
<dbReference type="InterPro" id="IPR051224">
    <property type="entry name" value="NiCoT_RcnA"/>
</dbReference>
<evidence type="ECO:0000256" key="12">
    <source>
        <dbReference type="ARBA" id="ARBA00023285"/>
    </source>
</evidence>
<evidence type="ECO:0000256" key="2">
    <source>
        <dbReference type="ARBA" id="ARBA00004651"/>
    </source>
</evidence>
<evidence type="ECO:0000256" key="14">
    <source>
        <dbReference type="SAM" id="MobiDB-lite"/>
    </source>
</evidence>
<dbReference type="PANTHER" id="PTHR40659:SF1">
    <property type="entry name" value="NICKEL_COBALT EFFLUX SYSTEM RCNA"/>
    <property type="match status" value="1"/>
</dbReference>
<evidence type="ECO:0000313" key="15">
    <source>
        <dbReference type="EMBL" id="SNY29743.1"/>
    </source>
</evidence>
<organism evidence="15 16">
    <name type="scientific">Paractinoplanes atraurantiacus</name>
    <dbReference type="NCBI Taxonomy" id="1036182"/>
    <lineage>
        <taxon>Bacteria</taxon>
        <taxon>Bacillati</taxon>
        <taxon>Actinomycetota</taxon>
        <taxon>Actinomycetes</taxon>
        <taxon>Micromonosporales</taxon>
        <taxon>Micromonosporaceae</taxon>
        <taxon>Paractinoplanes</taxon>
    </lineage>
</organism>
<dbReference type="Proteomes" id="UP000219612">
    <property type="component" value="Unassembled WGS sequence"/>
</dbReference>
<dbReference type="InterPro" id="IPR011541">
    <property type="entry name" value="Ni/Co_transpt_high_affinity"/>
</dbReference>
<evidence type="ECO:0000256" key="10">
    <source>
        <dbReference type="ARBA" id="ARBA00023112"/>
    </source>
</evidence>
<evidence type="ECO:0000313" key="16">
    <source>
        <dbReference type="Proteomes" id="UP000219612"/>
    </source>
</evidence>
<keyword evidence="6" id="KW-0533">Nickel</keyword>
<dbReference type="GO" id="GO:0010045">
    <property type="term" value="P:response to nickel cation"/>
    <property type="evidence" value="ECO:0007669"/>
    <property type="project" value="TreeGrafter"/>
</dbReference>
<feature type="transmembrane region" description="Helical" evidence="13">
    <location>
        <begin position="250"/>
        <end position="274"/>
    </location>
</feature>
<comment type="function">
    <text evidence="1">Efflux system for nickel and cobalt.</text>
</comment>
<dbReference type="GO" id="GO:0006824">
    <property type="term" value="P:cobalt ion transport"/>
    <property type="evidence" value="ECO:0007669"/>
    <property type="project" value="UniProtKB-KW"/>
</dbReference>
<keyword evidence="9" id="KW-0406">Ion transport</keyword>
<evidence type="ECO:0000256" key="11">
    <source>
        <dbReference type="ARBA" id="ARBA00023136"/>
    </source>
</evidence>
<dbReference type="EMBL" id="OBDY01000003">
    <property type="protein sequence ID" value="SNY29743.1"/>
    <property type="molecule type" value="Genomic_DNA"/>
</dbReference>
<feature type="region of interest" description="Disordered" evidence="14">
    <location>
        <begin position="124"/>
        <end position="169"/>
    </location>
</feature>
<feature type="transmembrane region" description="Helical" evidence="13">
    <location>
        <begin position="174"/>
        <end position="198"/>
    </location>
</feature>
<evidence type="ECO:0000256" key="1">
    <source>
        <dbReference type="ARBA" id="ARBA00002510"/>
    </source>
</evidence>
<evidence type="ECO:0000256" key="5">
    <source>
        <dbReference type="ARBA" id="ARBA00022475"/>
    </source>
</evidence>
<feature type="compositionally biased region" description="Basic and acidic residues" evidence="14">
    <location>
        <begin position="132"/>
        <end position="156"/>
    </location>
</feature>
<reference evidence="15 16" key="1">
    <citation type="submission" date="2017-09" db="EMBL/GenBank/DDBJ databases">
        <authorList>
            <person name="Ehlers B."/>
            <person name="Leendertz F.H."/>
        </authorList>
    </citation>
    <scope>NUCLEOTIDE SEQUENCE [LARGE SCALE GENOMIC DNA]</scope>
    <source>
        <strain evidence="15 16">CGMCC 4.6857</strain>
    </source>
</reference>
<keyword evidence="3" id="KW-0171">Cobalt transport</keyword>
<evidence type="ECO:0000256" key="3">
    <source>
        <dbReference type="ARBA" id="ARBA00022426"/>
    </source>
</evidence>
<keyword evidence="4 13" id="KW-0813">Transport</keyword>
<dbReference type="Pfam" id="PF03824">
    <property type="entry name" value="NicO"/>
    <property type="match status" value="1"/>
</dbReference>
<dbReference type="RefSeq" id="WP_097319891.1">
    <property type="nucleotide sequence ID" value="NZ_OBDY01000003.1"/>
</dbReference>
<sequence length="278" mass="28753">MIDGTVLSERMQDLIHTPGVTPLAFLIAFLAGAGHAVAPGHGKTLAAAYLAGSKGRIRDAAWLGGSVAAMHTFSVLVIGIAWTFLSLSDFVRMEQLTTWLQVAAGALIVATGIWMLRRHLSGHHHHHHGHSHDHSHGHSHDHPGGPSHDHSDDHAHGPSAGHSHGHDHSRRPGLLLLGISGGLTPSPAAFLVLATGLFLGRAGFALLLVLTFGAGMAVVLFGVGVLAVAGSSLITRSSRSFALLTRATRVTPVLAAAGITLFGAGLVTIAAVHLTTVS</sequence>
<keyword evidence="16" id="KW-1185">Reference proteome</keyword>
<protein>
    <recommendedName>
        <fullName evidence="13">Nickel/cobalt efflux system</fullName>
    </recommendedName>
</protein>
<dbReference type="GO" id="GO:0046583">
    <property type="term" value="F:monoatomic cation efflux transmembrane transporter activity"/>
    <property type="evidence" value="ECO:0007669"/>
    <property type="project" value="TreeGrafter"/>
</dbReference>
<name>A0A285H2E0_9ACTN</name>
<feature type="transmembrane region" description="Helical" evidence="13">
    <location>
        <begin position="60"/>
        <end position="84"/>
    </location>
</feature>
<dbReference type="PANTHER" id="PTHR40659">
    <property type="entry name" value="NICKEL/COBALT EFFLUX SYSTEM RCNA"/>
    <property type="match status" value="1"/>
</dbReference>
<feature type="transmembrane region" description="Helical" evidence="13">
    <location>
        <begin position="96"/>
        <end position="116"/>
    </location>
</feature>
<dbReference type="AlphaFoldDB" id="A0A285H2E0"/>
<keyword evidence="10" id="KW-0921">Nickel transport</keyword>
<keyword evidence="8 13" id="KW-1133">Transmembrane helix</keyword>
<dbReference type="GO" id="GO:0005886">
    <property type="term" value="C:plasma membrane"/>
    <property type="evidence" value="ECO:0007669"/>
    <property type="project" value="UniProtKB-SubCell"/>
</dbReference>
<dbReference type="OrthoDB" id="271709at2"/>
<feature type="transmembrane region" description="Helical" evidence="13">
    <location>
        <begin position="204"/>
        <end position="229"/>
    </location>
</feature>
<keyword evidence="12" id="KW-0170">Cobalt</keyword>